<gene>
    <name evidence="2" type="ORF">pdam_00012390</name>
</gene>
<dbReference type="InterPro" id="IPR028043">
    <property type="entry name" value="PAAT-like"/>
</dbReference>
<feature type="compositionally biased region" description="Polar residues" evidence="1">
    <location>
        <begin position="307"/>
        <end position="316"/>
    </location>
</feature>
<dbReference type="EMBL" id="RCHS01003516">
    <property type="protein sequence ID" value="RMX41264.1"/>
    <property type="molecule type" value="Genomic_DNA"/>
</dbReference>
<feature type="region of interest" description="Disordered" evidence="1">
    <location>
        <begin position="476"/>
        <end position="502"/>
    </location>
</feature>
<dbReference type="AlphaFoldDB" id="A0A3M6TJ35"/>
<dbReference type="PANTHER" id="PTHR14787">
    <property type="entry name" value="C10ORF188 FAMILY MEMBER"/>
    <property type="match status" value="1"/>
</dbReference>
<accession>A0A3M6TJ35</accession>
<dbReference type="STRING" id="46731.A0A3M6TJ35"/>
<sequence>MDLEDLSSFWARFQIAFSWDYPEGWDIQAVQSAVFHVVGDSETRAQDQLVVGCVQTAGAGVILTQPKPHSDVVPCEMSFTAHPLAQEFYIKNIVIVSEARNVELYVDENYERTAKGIMLTIRKGRKVSLFETEFDLTEFIHGTCRCLVKFLSYAEEQSMRLQTIVVRVARVSTLPPSPGMPLQGLIPGQVDISNVRSYLDSLGKQLSPEAQQLLESMESKQMSQSRSVAEHVRSVSHGSGSLPEHLGAMNLSGSETSILSQAMTRAKQLEEEEKAERMSRNMPGSPEGDEDFINMLAGLMVEKSPESAENSATLSVENGAPDTPESPTLAKHRWETYLQSRVRASRNMVRKARPVSLGSALPVATQTTINPRAQSFCLEDKRAVERVMAEQAPAPLEKASSDSSDPGSKSRCAECGCPGCLSVYNSITTNIYAAEKRIMGRVEAKLQAMLEHMDSRFDTLFRSLLLRQEHLYAHSAHGSNNSFPGTRKFSQRNGHKSGDTSV</sequence>
<reference evidence="2 3" key="1">
    <citation type="journal article" date="2018" name="Sci. Rep.">
        <title>Comparative analysis of the Pocillopora damicornis genome highlights role of immune system in coral evolution.</title>
        <authorList>
            <person name="Cunning R."/>
            <person name="Bay R.A."/>
            <person name="Gillette P."/>
            <person name="Baker A.C."/>
            <person name="Traylor-Knowles N."/>
        </authorList>
    </citation>
    <scope>NUCLEOTIDE SEQUENCE [LARGE SCALE GENOMIC DNA]</scope>
    <source>
        <strain evidence="2">RSMAS</strain>
        <tissue evidence="2">Whole animal</tissue>
    </source>
</reference>
<evidence type="ECO:0000256" key="1">
    <source>
        <dbReference type="SAM" id="MobiDB-lite"/>
    </source>
</evidence>
<dbReference type="Pfam" id="PF14958">
    <property type="entry name" value="PAAT-like"/>
    <property type="match status" value="1"/>
</dbReference>
<dbReference type="PANTHER" id="PTHR14787:SF1">
    <property type="entry name" value="ATPASE PAAT"/>
    <property type="match status" value="1"/>
</dbReference>
<protein>
    <submittedName>
        <fullName evidence="2">Uncharacterized protein</fullName>
    </submittedName>
</protein>
<dbReference type="OrthoDB" id="5981473at2759"/>
<keyword evidence="3" id="KW-1185">Reference proteome</keyword>
<organism evidence="2 3">
    <name type="scientific">Pocillopora damicornis</name>
    <name type="common">Cauliflower coral</name>
    <name type="synonym">Millepora damicornis</name>
    <dbReference type="NCBI Taxonomy" id="46731"/>
    <lineage>
        <taxon>Eukaryota</taxon>
        <taxon>Metazoa</taxon>
        <taxon>Cnidaria</taxon>
        <taxon>Anthozoa</taxon>
        <taxon>Hexacorallia</taxon>
        <taxon>Scleractinia</taxon>
        <taxon>Astrocoeniina</taxon>
        <taxon>Pocilloporidae</taxon>
        <taxon>Pocillopora</taxon>
    </lineage>
</organism>
<comment type="caution">
    <text evidence="2">The sequence shown here is derived from an EMBL/GenBank/DDBJ whole genome shotgun (WGS) entry which is preliminary data.</text>
</comment>
<evidence type="ECO:0000313" key="2">
    <source>
        <dbReference type="EMBL" id="RMX41264.1"/>
    </source>
</evidence>
<proteinExistence type="predicted"/>
<evidence type="ECO:0000313" key="3">
    <source>
        <dbReference type="Proteomes" id="UP000275408"/>
    </source>
</evidence>
<dbReference type="OMA" id="CEMSFTA"/>
<dbReference type="Proteomes" id="UP000275408">
    <property type="component" value="Unassembled WGS sequence"/>
</dbReference>
<feature type="region of interest" description="Disordered" evidence="1">
    <location>
        <begin position="303"/>
        <end position="328"/>
    </location>
</feature>
<name>A0A3M6TJ35_POCDA</name>